<keyword evidence="3" id="KW-0143">Chaperone</keyword>
<dbReference type="PANTHER" id="PTHR12469">
    <property type="entry name" value="PROTEIN EMI5 HOMOLOG, MITOCHONDRIAL"/>
    <property type="match status" value="1"/>
</dbReference>
<dbReference type="Proteomes" id="UP000698242">
    <property type="component" value="Unassembled WGS sequence"/>
</dbReference>
<dbReference type="GO" id="GO:0006099">
    <property type="term" value="P:tricarboxylic acid cycle"/>
    <property type="evidence" value="ECO:0007669"/>
    <property type="project" value="TreeGrafter"/>
</dbReference>
<comment type="similarity">
    <text evidence="1">Belongs to the SdhE FAD assembly factor family.</text>
</comment>
<evidence type="ECO:0000256" key="2">
    <source>
        <dbReference type="ARBA" id="ARBA00019418"/>
    </source>
</evidence>
<dbReference type="Pfam" id="PF03937">
    <property type="entry name" value="Sdh5"/>
    <property type="match status" value="1"/>
</dbReference>
<sequence length="88" mass="10112">MSETHEIRIKRLRLRSWRRGIKEMDLLLGHFADTRLEGLDAGELDLFELVLEQHDQDLYRWVSGLETPPDAIAPMLARITAAASDRIA</sequence>
<evidence type="ECO:0000256" key="3">
    <source>
        <dbReference type="ARBA" id="ARBA00023186"/>
    </source>
</evidence>
<gene>
    <name evidence="4" type="ORF">PMES_00778</name>
</gene>
<dbReference type="PANTHER" id="PTHR12469:SF2">
    <property type="entry name" value="SUCCINATE DEHYDROGENASE ASSEMBLY FACTOR 2, MITOCHONDRIAL"/>
    <property type="match status" value="1"/>
</dbReference>
<dbReference type="AlphaFoldDB" id="A0A921TE46"/>
<keyword evidence="5" id="KW-1185">Reference proteome</keyword>
<proteinExistence type="inferred from homology"/>
<comment type="caution">
    <text evidence="4">The sequence shown here is derived from an EMBL/GenBank/DDBJ whole genome shotgun (WGS) entry which is preliminary data.</text>
</comment>
<organism evidence="4 5">
    <name type="scientific">Profundibacterium mesophilum KAUST100406-0324</name>
    <dbReference type="NCBI Taxonomy" id="1037889"/>
    <lineage>
        <taxon>Bacteria</taxon>
        <taxon>Pseudomonadati</taxon>
        <taxon>Pseudomonadota</taxon>
        <taxon>Alphaproteobacteria</taxon>
        <taxon>Rhodobacterales</taxon>
        <taxon>Roseobacteraceae</taxon>
        <taxon>Profundibacterium</taxon>
    </lineage>
</organism>
<evidence type="ECO:0000313" key="4">
    <source>
        <dbReference type="EMBL" id="KAF0676981.1"/>
    </source>
</evidence>
<protein>
    <recommendedName>
        <fullName evidence="2">FAD assembly factor SdhE</fullName>
    </recommendedName>
</protein>
<dbReference type="InterPro" id="IPR005631">
    <property type="entry name" value="SDH"/>
</dbReference>
<dbReference type="OrthoDB" id="9807264at2"/>
<dbReference type="RefSeq" id="WP_159964194.1">
    <property type="nucleotide sequence ID" value="NZ_APKE01000010.1"/>
</dbReference>
<evidence type="ECO:0000256" key="1">
    <source>
        <dbReference type="ARBA" id="ARBA00008571"/>
    </source>
</evidence>
<dbReference type="Gene3D" id="1.10.150.250">
    <property type="entry name" value="Flavinator of succinate dehydrogenase"/>
    <property type="match status" value="1"/>
</dbReference>
<dbReference type="SUPFAM" id="SSF109910">
    <property type="entry name" value="YgfY-like"/>
    <property type="match status" value="1"/>
</dbReference>
<dbReference type="InterPro" id="IPR036714">
    <property type="entry name" value="SDH_sf"/>
</dbReference>
<reference evidence="4" key="1">
    <citation type="submission" date="2013-03" db="EMBL/GenBank/DDBJ databases">
        <title>Genome Sequence of the Profundibacterium mesophilum strain KAUST100406-0324T from Red Sea, a novel genus in the family Rhodobacteraceae.</title>
        <authorList>
            <person name="Essack M."/>
            <person name="Alam I."/>
            <person name="Lafi F."/>
            <person name="Alawi W."/>
            <person name="Kamanu F."/>
            <person name="Al-Suwailem A."/>
            <person name="Lee O.O."/>
            <person name="Xu Y."/>
            <person name="Bajic V."/>
            <person name="Qian P.-Y."/>
            <person name="Archer J."/>
        </authorList>
    </citation>
    <scope>NUCLEOTIDE SEQUENCE</scope>
    <source>
        <strain evidence="4">KAUST100406-0324</strain>
    </source>
</reference>
<dbReference type="EMBL" id="APKE01000010">
    <property type="protein sequence ID" value="KAF0676981.1"/>
    <property type="molecule type" value="Genomic_DNA"/>
</dbReference>
<evidence type="ECO:0000313" key="5">
    <source>
        <dbReference type="Proteomes" id="UP000698242"/>
    </source>
</evidence>
<accession>A0A921TE46</accession>
<name>A0A921TE46_9RHOB</name>